<feature type="compositionally biased region" description="Gly residues" evidence="1">
    <location>
        <begin position="79"/>
        <end position="94"/>
    </location>
</feature>
<dbReference type="InParanoid" id="A0A2K3CZL6"/>
<dbReference type="EMBL" id="CM008974">
    <property type="protein sequence ID" value="PNW73728.1"/>
    <property type="molecule type" value="Genomic_DNA"/>
</dbReference>
<protein>
    <submittedName>
        <fullName evidence="2">Uncharacterized protein</fullName>
    </submittedName>
</protein>
<reference evidence="2 3" key="1">
    <citation type="journal article" date="2007" name="Science">
        <title>The Chlamydomonas genome reveals the evolution of key animal and plant functions.</title>
        <authorList>
            <person name="Merchant S.S."/>
            <person name="Prochnik S.E."/>
            <person name="Vallon O."/>
            <person name="Harris E.H."/>
            <person name="Karpowicz S.J."/>
            <person name="Witman G.B."/>
            <person name="Terry A."/>
            <person name="Salamov A."/>
            <person name="Fritz-Laylin L.K."/>
            <person name="Marechal-Drouard L."/>
            <person name="Marshall W.F."/>
            <person name="Qu L.H."/>
            <person name="Nelson D.R."/>
            <person name="Sanderfoot A.A."/>
            <person name="Spalding M.H."/>
            <person name="Kapitonov V.V."/>
            <person name="Ren Q."/>
            <person name="Ferris P."/>
            <person name="Lindquist E."/>
            <person name="Shapiro H."/>
            <person name="Lucas S.M."/>
            <person name="Grimwood J."/>
            <person name="Schmutz J."/>
            <person name="Cardol P."/>
            <person name="Cerutti H."/>
            <person name="Chanfreau G."/>
            <person name="Chen C.L."/>
            <person name="Cognat V."/>
            <person name="Croft M.T."/>
            <person name="Dent R."/>
            <person name="Dutcher S."/>
            <person name="Fernandez E."/>
            <person name="Fukuzawa H."/>
            <person name="Gonzalez-Ballester D."/>
            <person name="Gonzalez-Halphen D."/>
            <person name="Hallmann A."/>
            <person name="Hanikenne M."/>
            <person name="Hippler M."/>
            <person name="Inwood W."/>
            <person name="Jabbari K."/>
            <person name="Kalanon M."/>
            <person name="Kuras R."/>
            <person name="Lefebvre P.A."/>
            <person name="Lemaire S.D."/>
            <person name="Lobanov A.V."/>
            <person name="Lohr M."/>
            <person name="Manuell A."/>
            <person name="Meier I."/>
            <person name="Mets L."/>
            <person name="Mittag M."/>
            <person name="Mittelmeier T."/>
            <person name="Moroney J.V."/>
            <person name="Moseley J."/>
            <person name="Napoli C."/>
            <person name="Nedelcu A.M."/>
            <person name="Niyogi K."/>
            <person name="Novoselov S.V."/>
            <person name="Paulsen I.T."/>
            <person name="Pazour G."/>
            <person name="Purton S."/>
            <person name="Ral J.P."/>
            <person name="Riano-Pachon D.M."/>
            <person name="Riekhof W."/>
            <person name="Rymarquis L."/>
            <person name="Schroda M."/>
            <person name="Stern D."/>
            <person name="Umen J."/>
            <person name="Willows R."/>
            <person name="Wilson N."/>
            <person name="Zimmer S.L."/>
            <person name="Allmer J."/>
            <person name="Balk J."/>
            <person name="Bisova K."/>
            <person name="Chen C.J."/>
            <person name="Elias M."/>
            <person name="Gendler K."/>
            <person name="Hauser C."/>
            <person name="Lamb M.R."/>
            <person name="Ledford H."/>
            <person name="Long J.C."/>
            <person name="Minagawa J."/>
            <person name="Page M.D."/>
            <person name="Pan J."/>
            <person name="Pootakham W."/>
            <person name="Roje S."/>
            <person name="Rose A."/>
            <person name="Stahlberg E."/>
            <person name="Terauchi A.M."/>
            <person name="Yang P."/>
            <person name="Ball S."/>
            <person name="Bowler C."/>
            <person name="Dieckmann C.L."/>
            <person name="Gladyshev V.N."/>
            <person name="Green P."/>
            <person name="Jorgensen R."/>
            <person name="Mayfield S."/>
            <person name="Mueller-Roeber B."/>
            <person name="Rajamani S."/>
            <person name="Sayre R.T."/>
            <person name="Brokstein P."/>
            <person name="Dubchak I."/>
            <person name="Goodstein D."/>
            <person name="Hornick L."/>
            <person name="Huang Y.W."/>
            <person name="Jhaveri J."/>
            <person name="Luo Y."/>
            <person name="Martinez D."/>
            <person name="Ngau W.C."/>
            <person name="Otillar B."/>
            <person name="Poliakov A."/>
            <person name="Porter A."/>
            <person name="Szajkowski L."/>
            <person name="Werner G."/>
            <person name="Zhou K."/>
            <person name="Grigoriev I.V."/>
            <person name="Rokhsar D.S."/>
            <person name="Grossman A.R."/>
        </authorList>
    </citation>
    <scope>NUCLEOTIDE SEQUENCE [LARGE SCALE GENOMIC DNA]</scope>
    <source>
        <strain evidence="3">CC-503</strain>
    </source>
</reference>
<dbReference type="AlphaFoldDB" id="A0A2K3CZL6"/>
<sequence length="108" mass="11437">MSDLQGFSKQQFDEAYRRALERKRLFKEYLSRHQVMEKLNGAIEQLYECERLPENPMDWIADVITGREAGAGAAAAAAGGAGAGAGAGRPGSGGQAKPKSIGPKLTSA</sequence>
<evidence type="ECO:0000313" key="3">
    <source>
        <dbReference type="Proteomes" id="UP000006906"/>
    </source>
</evidence>
<dbReference type="Gramene" id="PNW73728">
    <property type="protein sequence ID" value="PNW73728"/>
    <property type="gene ID" value="CHLRE_13g570200v5"/>
</dbReference>
<gene>
    <name evidence="2" type="ORF">CHLRE_13g570200v5</name>
</gene>
<dbReference type="Proteomes" id="UP000006906">
    <property type="component" value="Chromosome 13"/>
</dbReference>
<dbReference type="KEGG" id="cre:CHLRE_13g570200v5"/>
<organism evidence="2 3">
    <name type="scientific">Chlamydomonas reinhardtii</name>
    <name type="common">Chlamydomonas smithii</name>
    <dbReference type="NCBI Taxonomy" id="3055"/>
    <lineage>
        <taxon>Eukaryota</taxon>
        <taxon>Viridiplantae</taxon>
        <taxon>Chlorophyta</taxon>
        <taxon>core chlorophytes</taxon>
        <taxon>Chlorophyceae</taxon>
        <taxon>CS clade</taxon>
        <taxon>Chlamydomonadales</taxon>
        <taxon>Chlamydomonadaceae</taxon>
        <taxon>Chlamydomonas</taxon>
    </lineage>
</organism>
<evidence type="ECO:0000313" key="2">
    <source>
        <dbReference type="EMBL" id="PNW73728.1"/>
    </source>
</evidence>
<dbReference type="OrthoDB" id="524165at2759"/>
<evidence type="ECO:0000256" key="1">
    <source>
        <dbReference type="SAM" id="MobiDB-lite"/>
    </source>
</evidence>
<accession>A0A2K3CZL6</accession>
<dbReference type="GeneID" id="66055939"/>
<keyword evidence="3" id="KW-1185">Reference proteome</keyword>
<name>A0A2K3CZL6_CHLRE</name>
<feature type="region of interest" description="Disordered" evidence="1">
    <location>
        <begin position="75"/>
        <end position="108"/>
    </location>
</feature>
<proteinExistence type="predicted"/>
<dbReference type="RefSeq" id="XP_042917333.1">
    <property type="nucleotide sequence ID" value="XM_043069358.1"/>
</dbReference>